<accession>A0AAN8Z9H5</accession>
<dbReference type="Proteomes" id="UP001370490">
    <property type="component" value="Unassembled WGS sequence"/>
</dbReference>
<comment type="caution">
    <text evidence="1">The sequence shown here is derived from an EMBL/GenBank/DDBJ whole genome shotgun (WGS) entry which is preliminary data.</text>
</comment>
<dbReference type="SUPFAM" id="SSF53098">
    <property type="entry name" value="Ribonuclease H-like"/>
    <property type="match status" value="1"/>
</dbReference>
<dbReference type="GO" id="GO:0030014">
    <property type="term" value="C:CCR4-NOT complex"/>
    <property type="evidence" value="ECO:0007669"/>
    <property type="project" value="InterPro"/>
</dbReference>
<dbReference type="EMBL" id="JBAMMX010000012">
    <property type="protein sequence ID" value="KAK6929672.1"/>
    <property type="molecule type" value="Genomic_DNA"/>
</dbReference>
<dbReference type="InterPro" id="IPR012337">
    <property type="entry name" value="RNaseH-like_sf"/>
</dbReference>
<protein>
    <submittedName>
        <fullName evidence="1">Uncharacterized protein</fullName>
    </submittedName>
</protein>
<evidence type="ECO:0000313" key="1">
    <source>
        <dbReference type="EMBL" id="KAK6929672.1"/>
    </source>
</evidence>
<dbReference type="AlphaFoldDB" id="A0AAN8Z9H5"/>
<name>A0AAN8Z9H5_9MAGN</name>
<sequence length="607" mass="69150">MWLMGFEEIPIRVREVWADNLDDEFSLIGSILGHYPVITFDTEFPGHIFPMEYHRLCQLSPWNRYEHLKRNVDESKLIQVGFTFSDMYGTLPDLGTRFSYIWQFNFSDFDPDSDPHSPDSIALLKAQGVDFAKNKEKGINSCRFAALLASYHLVYNWSRVTWICFHGSYDFAYLIKILRGGDPLPETLPGFIAVMAHLFGIRVYDVKQILNYCPGMHGGLERVAQSLQINRLAGKSHQAGSDSLLTLHIFRKMTLGFCVDVNSLPVRGIELVFLIFLGHFNRPILLEDIFGSAFGGMWLRWLPGLFAAEGVTMYSCASCRLVSVLHMIAHMINRKSSPLLACQKDKELEAVREASTDLMAIKIPLNCLATMQGLPKVHEEKLTIFCTQLFEDEFSRRRPRRILEDLYTRKKGLGNLVTREVPLTAELLASAIVSTMMEIKHQTFDEINEGKKGWSGESFCRGAFLNYRFCLCFESNCCLRNSTGTHQLAQYAFELVSFYVVEKLGLPVPENIKWGRVELRFAEQSCKIAESGYTLLRNLVCLFLRTKNGIELNYGIRRIDSDYNICSTKYGVRCCGKRQDQGLDLTKPKGNVTGYPSESKNSIALEY</sequence>
<gene>
    <name evidence="1" type="ORF">RJ641_003766</name>
</gene>
<evidence type="ECO:0000313" key="2">
    <source>
        <dbReference type="Proteomes" id="UP001370490"/>
    </source>
</evidence>
<dbReference type="GO" id="GO:0004535">
    <property type="term" value="F:poly(A)-specific ribonuclease activity"/>
    <property type="evidence" value="ECO:0007669"/>
    <property type="project" value="InterPro"/>
</dbReference>
<keyword evidence="2" id="KW-1185">Reference proteome</keyword>
<proteinExistence type="predicted"/>
<dbReference type="InterPro" id="IPR036397">
    <property type="entry name" value="RNaseH_sf"/>
</dbReference>
<dbReference type="PANTHER" id="PTHR10797">
    <property type="entry name" value="CCR4-NOT TRANSCRIPTION COMPLEX SUBUNIT"/>
    <property type="match status" value="1"/>
</dbReference>
<organism evidence="1 2">
    <name type="scientific">Dillenia turbinata</name>
    <dbReference type="NCBI Taxonomy" id="194707"/>
    <lineage>
        <taxon>Eukaryota</taxon>
        <taxon>Viridiplantae</taxon>
        <taxon>Streptophyta</taxon>
        <taxon>Embryophyta</taxon>
        <taxon>Tracheophyta</taxon>
        <taxon>Spermatophyta</taxon>
        <taxon>Magnoliopsida</taxon>
        <taxon>eudicotyledons</taxon>
        <taxon>Gunneridae</taxon>
        <taxon>Pentapetalae</taxon>
        <taxon>Dilleniales</taxon>
        <taxon>Dilleniaceae</taxon>
        <taxon>Dillenia</taxon>
    </lineage>
</organism>
<dbReference type="Gene3D" id="3.30.420.10">
    <property type="entry name" value="Ribonuclease H-like superfamily/Ribonuclease H"/>
    <property type="match status" value="1"/>
</dbReference>
<dbReference type="InterPro" id="IPR039637">
    <property type="entry name" value="CNOT7/CNOT8/Pop2"/>
</dbReference>
<dbReference type="GO" id="GO:0003676">
    <property type="term" value="F:nucleic acid binding"/>
    <property type="evidence" value="ECO:0007669"/>
    <property type="project" value="InterPro"/>
</dbReference>
<reference evidence="1 2" key="1">
    <citation type="submission" date="2023-12" db="EMBL/GenBank/DDBJ databases">
        <title>A high-quality genome assembly for Dillenia turbinata (Dilleniales).</title>
        <authorList>
            <person name="Chanderbali A."/>
        </authorList>
    </citation>
    <scope>NUCLEOTIDE SEQUENCE [LARGE SCALE GENOMIC DNA]</scope>
    <source>
        <strain evidence="1">LSX21</strain>
        <tissue evidence="1">Leaf</tissue>
    </source>
</reference>